<dbReference type="Proteomes" id="UP000001554">
    <property type="component" value="Chromosome 1"/>
</dbReference>
<dbReference type="Pfam" id="PF15394">
    <property type="entry name" value="DUF4616"/>
    <property type="match status" value="1"/>
</dbReference>
<organism evidence="2 3">
    <name type="scientific">Branchiostoma floridae</name>
    <name type="common">Florida lancelet</name>
    <name type="synonym">Amphioxus</name>
    <dbReference type="NCBI Taxonomy" id="7739"/>
    <lineage>
        <taxon>Eukaryota</taxon>
        <taxon>Metazoa</taxon>
        <taxon>Chordata</taxon>
        <taxon>Cephalochordata</taxon>
        <taxon>Leptocardii</taxon>
        <taxon>Amphioxiformes</taxon>
        <taxon>Branchiostomatidae</taxon>
        <taxon>Branchiostoma</taxon>
    </lineage>
</organism>
<dbReference type="PANTHER" id="PTHR14375">
    <property type="entry name" value="SIMILAR TO RIKEN CDNA 4931414P19"/>
    <property type="match status" value="1"/>
</dbReference>
<reference evidence="2" key="1">
    <citation type="journal article" date="2020" name="Nat. Ecol. Evol.">
        <title>Deeply conserved synteny resolves early events in vertebrate evolution.</title>
        <authorList>
            <person name="Simakov O."/>
            <person name="Marletaz F."/>
            <person name="Yue J.X."/>
            <person name="O'Connell B."/>
            <person name="Jenkins J."/>
            <person name="Brandt A."/>
            <person name="Calef R."/>
            <person name="Tung C.H."/>
            <person name="Huang T.K."/>
            <person name="Schmutz J."/>
            <person name="Satoh N."/>
            <person name="Yu J.K."/>
            <person name="Putnam N.H."/>
            <person name="Green R.E."/>
            <person name="Rokhsar D.S."/>
        </authorList>
    </citation>
    <scope>NUCLEOTIDE SEQUENCE [LARGE SCALE GENOMIC DNA]</scope>
    <source>
        <strain evidence="2">S238N-H82</strain>
    </source>
</reference>
<dbReference type="RefSeq" id="XP_035697453.1">
    <property type="nucleotide sequence ID" value="XM_035841560.1"/>
</dbReference>
<evidence type="ECO:0000313" key="2">
    <source>
        <dbReference type="Proteomes" id="UP000001554"/>
    </source>
</evidence>
<dbReference type="OrthoDB" id="5989533at2759"/>
<dbReference type="OMA" id="AFLMTEV"/>
<feature type="region of interest" description="Disordered" evidence="1">
    <location>
        <begin position="15"/>
        <end position="49"/>
    </location>
</feature>
<dbReference type="AlphaFoldDB" id="A0A9J7MA86"/>
<feature type="compositionally biased region" description="Basic and acidic residues" evidence="1">
    <location>
        <begin position="306"/>
        <end position="316"/>
    </location>
</feature>
<feature type="region of interest" description="Disordered" evidence="1">
    <location>
        <begin position="284"/>
        <end position="364"/>
    </location>
</feature>
<proteinExistence type="predicted"/>
<evidence type="ECO:0000313" key="3">
    <source>
        <dbReference type="RefSeq" id="XP_035697453.1"/>
    </source>
</evidence>
<dbReference type="GeneID" id="118430590"/>
<name>A0A9J7MA86_BRAFL</name>
<dbReference type="InterPro" id="IPR028101">
    <property type="entry name" value="DUF4616"/>
</dbReference>
<accession>A0A9J7MA86</accession>
<dbReference type="PANTHER" id="PTHR14375:SF2">
    <property type="entry name" value="SIMILAR TO RIKEN CDNA 4931414P19"/>
    <property type="match status" value="1"/>
</dbReference>
<gene>
    <name evidence="3" type="primary">LOC118430590</name>
</gene>
<evidence type="ECO:0000256" key="1">
    <source>
        <dbReference type="SAM" id="MobiDB-lite"/>
    </source>
</evidence>
<keyword evidence="2" id="KW-1185">Reference proteome</keyword>
<dbReference type="KEGG" id="bfo:118430590"/>
<sequence length="401" mass="44982">MASAFSTSGFYQSRNIRGRVSAGSGNNSPTGQGPPHRRHDSSPLGDLPRTEVTNEQILRSIMILNRKVQGLAEANKKQEEAFQQVQDVMGAQICELTEEVRTLQKRLGEEDAAPPAKRQKRAGSVLLSEMVRRLHNSDENEKKYKGEERLNAPHNETVTSFLIKEIAGTSEYTPNAIRAACVSYYETVRRRYLLSRPENAQKSAKQKREKCLRSRRGRLLDARAGVIRTEEEKALWTGVAADFMSDEEDAEVDGIAVWLVKPPSFRAPALTDLCNALQTRLDEDPKYRASHTPRRKEEGVFSTRDPPTKYDPEKASRHLAGAPPADARPPRRRTSTPMSDITNRNPTTTPAPPSRPNPATSVRSLSFQDSMAMEGFNEAREVQQNELDSFDMFEDSMLTEL</sequence>
<reference evidence="3" key="2">
    <citation type="submission" date="2025-08" db="UniProtKB">
        <authorList>
            <consortium name="RefSeq"/>
        </authorList>
    </citation>
    <scope>IDENTIFICATION</scope>
    <source>
        <strain evidence="3">S238N-H82</strain>
        <tissue evidence="3">Testes</tissue>
    </source>
</reference>
<protein>
    <submittedName>
        <fullName evidence="3">Uncharacterized protein C14orf93-like</fullName>
    </submittedName>
</protein>